<dbReference type="AlphaFoldDB" id="A0A843W8S5"/>
<dbReference type="Proteomes" id="UP000652761">
    <property type="component" value="Unassembled WGS sequence"/>
</dbReference>
<evidence type="ECO:0000313" key="2">
    <source>
        <dbReference type="EMBL" id="MQM04316.1"/>
    </source>
</evidence>
<organism evidence="2 3">
    <name type="scientific">Colocasia esculenta</name>
    <name type="common">Wild taro</name>
    <name type="synonym">Arum esculentum</name>
    <dbReference type="NCBI Taxonomy" id="4460"/>
    <lineage>
        <taxon>Eukaryota</taxon>
        <taxon>Viridiplantae</taxon>
        <taxon>Streptophyta</taxon>
        <taxon>Embryophyta</taxon>
        <taxon>Tracheophyta</taxon>
        <taxon>Spermatophyta</taxon>
        <taxon>Magnoliopsida</taxon>
        <taxon>Liliopsida</taxon>
        <taxon>Araceae</taxon>
        <taxon>Aroideae</taxon>
        <taxon>Colocasieae</taxon>
        <taxon>Colocasia</taxon>
    </lineage>
</organism>
<name>A0A843W8S5_COLES</name>
<keyword evidence="1" id="KW-0175">Coiled coil</keyword>
<proteinExistence type="predicted"/>
<gene>
    <name evidence="2" type="ORF">Taro_037113</name>
</gene>
<reference evidence="2" key="1">
    <citation type="submission" date="2017-07" db="EMBL/GenBank/DDBJ databases">
        <title>Taro Niue Genome Assembly and Annotation.</title>
        <authorList>
            <person name="Atibalentja N."/>
            <person name="Keating K."/>
            <person name="Fields C.J."/>
        </authorList>
    </citation>
    <scope>NUCLEOTIDE SEQUENCE</scope>
    <source>
        <strain evidence="2">Niue_2</strain>
        <tissue evidence="2">Leaf</tissue>
    </source>
</reference>
<evidence type="ECO:0000256" key="1">
    <source>
        <dbReference type="SAM" id="Coils"/>
    </source>
</evidence>
<dbReference type="PANTHER" id="PTHR47747:SF3">
    <property type="entry name" value="OS03G0853600 PROTEIN"/>
    <property type="match status" value="1"/>
</dbReference>
<dbReference type="OrthoDB" id="751422at2759"/>
<feature type="coiled-coil region" evidence="1">
    <location>
        <begin position="65"/>
        <end position="152"/>
    </location>
</feature>
<sequence>MAAAVVAAEEAPGPGKRILPPASAWPPAEPPEKLLSTYIGVSFAVFLGLLPRSAIAYVPCLQARNRVLSLKLLQAEEQLRQMRSRRHEDSKANARVVEIFASHRNAWQQEERRLLAQIDAAADEIAALRKMVGELEAAAAELRAEGERLRREVSERDEVIDFMSRKVEDGCGDGEEEFAEKEVEIGAYGNDAGGDFNRGFEDIHGGIGDYPSEFSTLGKSRGSEGRSPVPEVCFYDRSGSLEEVSSLYSEQSGFSRETLLSASKAWTEKSNGWQDFQYESLGPLYPTKHYVSRRESPWKVDSDSTGVSAKLKLLERELVNLEKLGSGELSKVPSVMRKQAKRYQSLAGKIDDLCRRMQVSDPSEPTLSPEFRTQRQTEFLLEAFRLQHRATETRQKLTALQTETAKSSTGDDHSGQAKLNTRKSLDLIKSNFKEIQRNMEIWLARIMGDLEGILARNGVSHVKDYCISTYPLVG</sequence>
<protein>
    <submittedName>
        <fullName evidence="2">Uncharacterized protein</fullName>
    </submittedName>
</protein>
<accession>A0A843W8S5</accession>
<dbReference type="EMBL" id="NMUH01003195">
    <property type="protein sequence ID" value="MQM04316.1"/>
    <property type="molecule type" value="Genomic_DNA"/>
</dbReference>
<comment type="caution">
    <text evidence="2">The sequence shown here is derived from an EMBL/GenBank/DDBJ whole genome shotgun (WGS) entry which is preliminary data.</text>
</comment>
<dbReference type="PANTHER" id="PTHR47747">
    <property type="entry name" value="RIBONUCLEASE P PROTEIN SUBUNIT P38-LIKE PROTEIN"/>
    <property type="match status" value="1"/>
</dbReference>
<evidence type="ECO:0000313" key="3">
    <source>
        <dbReference type="Proteomes" id="UP000652761"/>
    </source>
</evidence>
<keyword evidence="3" id="KW-1185">Reference proteome</keyword>